<dbReference type="AlphaFoldDB" id="A0AAN9XPS6"/>
<dbReference type="PANTHER" id="PTHR10209:SF230">
    <property type="entry name" value="SCOPOLETIN 8-HYDROXYLASE"/>
    <property type="match status" value="1"/>
</dbReference>
<dbReference type="Pfam" id="PF03171">
    <property type="entry name" value="2OG-FeII_Oxy"/>
    <property type="match status" value="1"/>
</dbReference>
<protein>
    <recommendedName>
        <fullName evidence="5">Isopenicillin N synthase-like Fe(2+) 2OG dioxygenase domain-containing protein</fullName>
    </recommendedName>
</protein>
<evidence type="ECO:0000256" key="4">
    <source>
        <dbReference type="ARBA" id="ARBA00023004"/>
    </source>
</evidence>
<gene>
    <name evidence="6" type="ORF">VNO78_13297</name>
</gene>
<accession>A0AAN9XPS6</accession>
<evidence type="ECO:0000256" key="3">
    <source>
        <dbReference type="ARBA" id="ARBA00023002"/>
    </source>
</evidence>
<evidence type="ECO:0000256" key="1">
    <source>
        <dbReference type="ARBA" id="ARBA00008056"/>
    </source>
</evidence>
<dbReference type="Gene3D" id="2.60.120.330">
    <property type="entry name" value="B-lactam Antibiotic, Isopenicillin N Synthase, Chain"/>
    <property type="match status" value="1"/>
</dbReference>
<dbReference type="InterPro" id="IPR044861">
    <property type="entry name" value="IPNS-like_FE2OG_OXY"/>
</dbReference>
<evidence type="ECO:0000259" key="5">
    <source>
        <dbReference type="Pfam" id="PF03171"/>
    </source>
</evidence>
<organism evidence="6 7">
    <name type="scientific">Psophocarpus tetragonolobus</name>
    <name type="common">Winged bean</name>
    <name type="synonym">Dolichos tetragonolobus</name>
    <dbReference type="NCBI Taxonomy" id="3891"/>
    <lineage>
        <taxon>Eukaryota</taxon>
        <taxon>Viridiplantae</taxon>
        <taxon>Streptophyta</taxon>
        <taxon>Embryophyta</taxon>
        <taxon>Tracheophyta</taxon>
        <taxon>Spermatophyta</taxon>
        <taxon>Magnoliopsida</taxon>
        <taxon>eudicotyledons</taxon>
        <taxon>Gunneridae</taxon>
        <taxon>Pentapetalae</taxon>
        <taxon>rosids</taxon>
        <taxon>fabids</taxon>
        <taxon>Fabales</taxon>
        <taxon>Fabaceae</taxon>
        <taxon>Papilionoideae</taxon>
        <taxon>50 kb inversion clade</taxon>
        <taxon>NPAAA clade</taxon>
        <taxon>indigoferoid/millettioid clade</taxon>
        <taxon>Phaseoleae</taxon>
        <taxon>Psophocarpus</taxon>
    </lineage>
</organism>
<dbReference type="GO" id="GO:0016491">
    <property type="term" value="F:oxidoreductase activity"/>
    <property type="evidence" value="ECO:0007669"/>
    <property type="project" value="UniProtKB-KW"/>
</dbReference>
<dbReference type="InterPro" id="IPR027443">
    <property type="entry name" value="IPNS-like_sf"/>
</dbReference>
<keyword evidence="2" id="KW-0479">Metal-binding</keyword>
<evidence type="ECO:0000313" key="6">
    <source>
        <dbReference type="EMBL" id="KAK7401651.1"/>
    </source>
</evidence>
<dbReference type="GO" id="GO:0046872">
    <property type="term" value="F:metal ion binding"/>
    <property type="evidence" value="ECO:0007669"/>
    <property type="project" value="UniProtKB-KW"/>
</dbReference>
<keyword evidence="4" id="KW-0408">Iron</keyword>
<dbReference type="PANTHER" id="PTHR10209">
    <property type="entry name" value="OXIDOREDUCTASE, 2OG-FE II OXYGENASE FAMILY PROTEIN"/>
    <property type="match status" value="1"/>
</dbReference>
<dbReference type="SUPFAM" id="SSF51197">
    <property type="entry name" value="Clavaminate synthase-like"/>
    <property type="match status" value="1"/>
</dbReference>
<keyword evidence="7" id="KW-1185">Reference proteome</keyword>
<dbReference type="Proteomes" id="UP001386955">
    <property type="component" value="Unassembled WGS sequence"/>
</dbReference>
<comment type="caution">
    <text evidence="6">The sequence shown here is derived from an EMBL/GenBank/DDBJ whole genome shotgun (WGS) entry which is preliminary data.</text>
</comment>
<proteinExistence type="inferred from homology"/>
<keyword evidence="3" id="KW-0560">Oxidoreductase</keyword>
<feature type="domain" description="Isopenicillin N synthase-like Fe(2+) 2OG dioxygenase" evidence="5">
    <location>
        <begin position="28"/>
        <end position="99"/>
    </location>
</feature>
<sequence length="103" mass="11350">MEILIAKLGMELDDSKIESLIGIKKVNVVYYPTSPNPELTARVGLHSNLGIMTVLLQDDIGGLYIKVEAENYAEKGEWLEITPTPGALVINIGNTLEVWLLEI</sequence>
<name>A0AAN9XPS6_PSOTE</name>
<dbReference type="EMBL" id="JAYMYS010000003">
    <property type="protein sequence ID" value="KAK7401651.1"/>
    <property type="molecule type" value="Genomic_DNA"/>
</dbReference>
<comment type="similarity">
    <text evidence="1">Belongs to the iron/ascorbate-dependent oxidoreductase family.</text>
</comment>
<evidence type="ECO:0000313" key="7">
    <source>
        <dbReference type="Proteomes" id="UP001386955"/>
    </source>
</evidence>
<evidence type="ECO:0000256" key="2">
    <source>
        <dbReference type="ARBA" id="ARBA00022723"/>
    </source>
</evidence>
<reference evidence="6 7" key="1">
    <citation type="submission" date="2024-01" db="EMBL/GenBank/DDBJ databases">
        <title>The genomes of 5 underutilized Papilionoideae crops provide insights into root nodulation and disease resistanc.</title>
        <authorList>
            <person name="Jiang F."/>
        </authorList>
    </citation>
    <scope>NUCLEOTIDE SEQUENCE [LARGE SCALE GENOMIC DNA]</scope>
    <source>
        <strain evidence="6">DUOXIRENSHENG_FW03</strain>
        <tissue evidence="6">Leaves</tissue>
    </source>
</reference>